<name>A0A844GAC8_9BACT</name>
<evidence type="ECO:0000313" key="2">
    <source>
        <dbReference type="Proteomes" id="UP000435649"/>
    </source>
</evidence>
<gene>
    <name evidence="1" type="ORF">FYJ85_20855</name>
</gene>
<dbReference type="InterPro" id="IPR051923">
    <property type="entry name" value="Glycosyl_Hydrolase_39"/>
</dbReference>
<comment type="caution">
    <text evidence="1">The sequence shown here is derived from an EMBL/GenBank/DDBJ whole genome shotgun (WGS) entry which is preliminary data.</text>
</comment>
<dbReference type="RefSeq" id="WP_154420664.1">
    <property type="nucleotide sequence ID" value="NZ_VUNS01000038.1"/>
</dbReference>
<reference evidence="1 2" key="1">
    <citation type="submission" date="2019-08" db="EMBL/GenBank/DDBJ databases">
        <title>In-depth cultivation of the pig gut microbiome towards novel bacterial diversity and tailored functional studies.</title>
        <authorList>
            <person name="Wylensek D."/>
            <person name="Hitch T.C.A."/>
            <person name="Clavel T."/>
        </authorList>
    </citation>
    <scope>NUCLEOTIDE SEQUENCE [LARGE SCALE GENOMIC DNA]</scope>
    <source>
        <strain evidence="1 2">BBE-744-WT-12</strain>
    </source>
</reference>
<dbReference type="SUPFAM" id="SSF51445">
    <property type="entry name" value="(Trans)glycosidases"/>
    <property type="match status" value="1"/>
</dbReference>
<proteinExistence type="predicted"/>
<sequence>MKRFFLMLLWGVLLSSAAGAELRLLPWSENVCRAARFEANSSGRMRITDDPAEKAVRIEVEFPPGADRWVYPYLRLRAPESLAGVERIRFEFRTETEVTCRFAHVMFGEEKPYFKLPAPKTEYQAVTIDVASAVRRPETIAALRIGMNPDAPKLTWFIRNLEFFGTREPARVTDASLAVDAGAPGAAFLQGETLKFRLDPLAARPSRWTLKNWKNETVRQGEWADAELTLDPLPNGYYALELAGFTGVRTFAVVPDPRRRPPNPGLYFAMDSAQSWLARPFTDNPRLVPNAYEAVSELARRAGLRIVRERMHWKETEPAPGVFDWKQYMRNAELLSARGVEVSGMYHNAPAWAKNGEDAMLPADLLATYDFAKKAAETFRGKMTVWEFWNEQDSTGFTAEGAWDYAAALKAAYLGFKAAAPELPVAIGGYAGTDNFAYADAVMRNGAGEYFDIFNIHTYDSIRDYPEFMETVRSHMKRFGIEKLPVWFTEHGSRMEGAGRLENWVPGLKMHSPDQEMLLAEFLPKAMLTLQNLGAARDFFFVLPPFNEFGGRKDWGMLRRDFTVKPGYAAFATLVDKLGTATPEGEVKLGDGLKGYLYRQKDGSRTLVYWSCSFIDTDAPVASVYMAVVPAEQSAKDPLERSFRLPGARRRLSGVDLFGTPLEADSWNVTAIRFPAMLDHVTGLRPDISARRPGTGKSAAKPGLDKTVVFRTELSDGFETFDSRDFAAVKNPGAKFKLQVWNLSDRPKSGTVRASGGRFAGLPGEITLPPFGKREFELAFTREDGAKPELRIDGLFNGSRTTPLVIPLVALPGVGASARRMEMPRMLKPENWRVNSSGDTEIFYDAAEKAIAFRTRFAPGTEDRWSYPEFLLQLPRESQQGLFGVAFEVKVSPAAGVRQMALMAVRSRENERGHYVTLRVPVPGEEWQERFVSYLTPHLKPEKIQQLRIGVNVLSDDVTVYLRNIRFIYK</sequence>
<protein>
    <submittedName>
        <fullName evidence="1">Uncharacterized protein</fullName>
    </submittedName>
</protein>
<dbReference type="PANTHER" id="PTHR12631">
    <property type="entry name" value="ALPHA-L-IDURONIDASE"/>
    <property type="match status" value="1"/>
</dbReference>
<dbReference type="PANTHER" id="PTHR12631:SF10">
    <property type="entry name" value="BETA-XYLOSIDASE-LIKE PROTEIN-RELATED"/>
    <property type="match status" value="1"/>
</dbReference>
<keyword evidence="2" id="KW-1185">Reference proteome</keyword>
<organism evidence="1 2">
    <name type="scientific">Victivallis lenta</name>
    <dbReference type="NCBI Taxonomy" id="2606640"/>
    <lineage>
        <taxon>Bacteria</taxon>
        <taxon>Pseudomonadati</taxon>
        <taxon>Lentisphaerota</taxon>
        <taxon>Lentisphaeria</taxon>
        <taxon>Victivallales</taxon>
        <taxon>Victivallaceae</taxon>
        <taxon>Victivallis</taxon>
    </lineage>
</organism>
<dbReference type="AlphaFoldDB" id="A0A844GAC8"/>
<dbReference type="EMBL" id="VUNS01000038">
    <property type="protein sequence ID" value="MST99481.1"/>
    <property type="molecule type" value="Genomic_DNA"/>
</dbReference>
<dbReference type="Gene3D" id="3.20.20.80">
    <property type="entry name" value="Glycosidases"/>
    <property type="match status" value="1"/>
</dbReference>
<dbReference type="InterPro" id="IPR017853">
    <property type="entry name" value="GH"/>
</dbReference>
<dbReference type="Proteomes" id="UP000435649">
    <property type="component" value="Unassembled WGS sequence"/>
</dbReference>
<dbReference type="GO" id="GO:0004553">
    <property type="term" value="F:hydrolase activity, hydrolyzing O-glycosyl compounds"/>
    <property type="evidence" value="ECO:0007669"/>
    <property type="project" value="TreeGrafter"/>
</dbReference>
<accession>A0A844GAC8</accession>
<evidence type="ECO:0000313" key="1">
    <source>
        <dbReference type="EMBL" id="MST99481.1"/>
    </source>
</evidence>